<accession>A0A914DSA5</accession>
<dbReference type="SUPFAM" id="SSF51197">
    <property type="entry name" value="Clavaminate synthase-like"/>
    <property type="match status" value="1"/>
</dbReference>
<evidence type="ECO:0000259" key="4">
    <source>
        <dbReference type="PROSITE" id="PS51184"/>
    </source>
</evidence>
<dbReference type="InterPro" id="IPR041667">
    <property type="entry name" value="Cupin_8"/>
</dbReference>
<comment type="subcellular location">
    <subcellularLocation>
        <location evidence="1">Cytoplasm</location>
    </subcellularLocation>
</comment>
<keyword evidence="5" id="KW-1185">Reference proteome</keyword>
<dbReference type="PANTHER" id="PTHR12461:SF43">
    <property type="entry name" value="HSPB1-ASSOCIATED PROTEIN 1"/>
    <property type="match status" value="1"/>
</dbReference>
<evidence type="ECO:0000313" key="5">
    <source>
        <dbReference type="Proteomes" id="UP000887540"/>
    </source>
</evidence>
<dbReference type="GO" id="GO:0005737">
    <property type="term" value="C:cytoplasm"/>
    <property type="evidence" value="ECO:0007669"/>
    <property type="project" value="UniProtKB-SubCell"/>
</dbReference>
<evidence type="ECO:0000256" key="2">
    <source>
        <dbReference type="ARBA" id="ARBA00022490"/>
    </source>
</evidence>
<dbReference type="WBParaSite" id="ACRNAN_scaffold3452.g9809.t1">
    <property type="protein sequence ID" value="ACRNAN_scaffold3452.g9809.t1"/>
    <property type="gene ID" value="ACRNAN_scaffold3452.g9809"/>
</dbReference>
<name>A0A914DSA5_9BILA</name>
<dbReference type="InterPro" id="IPR003347">
    <property type="entry name" value="JmjC_dom"/>
</dbReference>
<reference evidence="6" key="1">
    <citation type="submission" date="2022-11" db="UniProtKB">
        <authorList>
            <consortium name="WormBaseParasite"/>
        </authorList>
    </citation>
    <scope>IDENTIFICATION</scope>
</reference>
<feature type="domain" description="JmjC" evidence="4">
    <location>
        <begin position="3"/>
        <end position="122"/>
    </location>
</feature>
<keyword evidence="2" id="KW-0963">Cytoplasm</keyword>
<dbReference type="PROSITE" id="PS51184">
    <property type="entry name" value="JMJC"/>
    <property type="match status" value="1"/>
</dbReference>
<dbReference type="Proteomes" id="UP000887540">
    <property type="component" value="Unplaced"/>
</dbReference>
<dbReference type="PANTHER" id="PTHR12461">
    <property type="entry name" value="HYPOXIA-INDUCIBLE FACTOR 1 ALPHA INHIBITOR-RELATED"/>
    <property type="match status" value="1"/>
</dbReference>
<comment type="function">
    <text evidence="3">May play a role in cellular stress response.</text>
</comment>
<organism evidence="5 6">
    <name type="scientific">Acrobeloides nanus</name>
    <dbReference type="NCBI Taxonomy" id="290746"/>
    <lineage>
        <taxon>Eukaryota</taxon>
        <taxon>Metazoa</taxon>
        <taxon>Ecdysozoa</taxon>
        <taxon>Nematoda</taxon>
        <taxon>Chromadorea</taxon>
        <taxon>Rhabditida</taxon>
        <taxon>Tylenchina</taxon>
        <taxon>Cephalobomorpha</taxon>
        <taxon>Cephaloboidea</taxon>
        <taxon>Cephalobidae</taxon>
        <taxon>Acrobeloides</taxon>
    </lineage>
</organism>
<dbReference type="AlphaFoldDB" id="A0A914DSA5"/>
<dbReference type="Gene3D" id="2.60.120.10">
    <property type="entry name" value="Jelly Rolls"/>
    <property type="match status" value="1"/>
</dbReference>
<protein>
    <submittedName>
        <fullName evidence="6">JmjC domain-containing protein</fullName>
    </submittedName>
</protein>
<evidence type="ECO:0000256" key="1">
    <source>
        <dbReference type="ARBA" id="ARBA00004496"/>
    </source>
</evidence>
<dbReference type="InterPro" id="IPR014710">
    <property type="entry name" value="RmlC-like_jellyroll"/>
</dbReference>
<proteinExistence type="predicted"/>
<sequence>MLNEAKKELNWKKLGVLPEKYEDQDDDSALWIGTSGAYTPCHYDTYGFNIHVQLKGTKRWILFPPEDDLMPTRIPYEKSISKSSSLTDPTNRRYLDQIPLEGFVFAAEEIDKKPCRAYNRSI</sequence>
<evidence type="ECO:0000313" key="6">
    <source>
        <dbReference type="WBParaSite" id="ACRNAN_scaffold3452.g9809.t1"/>
    </source>
</evidence>
<evidence type="ECO:0000256" key="3">
    <source>
        <dbReference type="ARBA" id="ARBA00037342"/>
    </source>
</evidence>
<dbReference type="Pfam" id="PF13621">
    <property type="entry name" value="Cupin_8"/>
    <property type="match status" value="1"/>
</dbReference>